<protein>
    <recommendedName>
        <fullName evidence="3">Peptidase S1 domain-containing protein</fullName>
    </recommendedName>
</protein>
<dbReference type="Pfam" id="PF00089">
    <property type="entry name" value="Trypsin"/>
    <property type="match status" value="1"/>
</dbReference>
<comment type="similarity">
    <text evidence="2">Belongs to the peptidase S1 family. CLIP subfamily.</text>
</comment>
<sequence>MPVCLPTKTTKDVEVPCITSGLFGKTSDNEGDKSKRRLKLIRAKTLDNEECKRSSVFMSIYLKPSMICIGGEIGRETICSGNSGGPLVTQESGRYVQIGITSFGGTEFCEMSGIITWTPVCLPTKTTEDVEVPCITSGFGKTSDDEGDKSEKRLKFIRTKTLDNEE</sequence>
<organism evidence="4">
    <name type="scientific">Notodromas monacha</name>
    <dbReference type="NCBI Taxonomy" id="399045"/>
    <lineage>
        <taxon>Eukaryota</taxon>
        <taxon>Metazoa</taxon>
        <taxon>Ecdysozoa</taxon>
        <taxon>Arthropoda</taxon>
        <taxon>Crustacea</taxon>
        <taxon>Oligostraca</taxon>
        <taxon>Ostracoda</taxon>
        <taxon>Podocopa</taxon>
        <taxon>Podocopida</taxon>
        <taxon>Cypridocopina</taxon>
        <taxon>Cypridoidea</taxon>
        <taxon>Cyprididae</taxon>
        <taxon>Notodromas</taxon>
    </lineage>
</organism>
<dbReference type="GO" id="GO:0004252">
    <property type="term" value="F:serine-type endopeptidase activity"/>
    <property type="evidence" value="ECO:0007669"/>
    <property type="project" value="InterPro"/>
</dbReference>
<dbReference type="InterPro" id="IPR043504">
    <property type="entry name" value="Peptidase_S1_PA_chymotrypsin"/>
</dbReference>
<evidence type="ECO:0000259" key="3">
    <source>
        <dbReference type="PROSITE" id="PS50240"/>
    </source>
</evidence>
<dbReference type="Gene3D" id="2.40.10.10">
    <property type="entry name" value="Trypsin-like serine proteases"/>
    <property type="match status" value="1"/>
</dbReference>
<feature type="domain" description="Peptidase S1" evidence="3">
    <location>
        <begin position="1"/>
        <end position="117"/>
    </location>
</feature>
<dbReference type="PROSITE" id="PS50240">
    <property type="entry name" value="TRYPSIN_DOM"/>
    <property type="match status" value="1"/>
</dbReference>
<dbReference type="EMBL" id="OA894824">
    <property type="protein sequence ID" value="CAD7285235.1"/>
    <property type="molecule type" value="Genomic_DNA"/>
</dbReference>
<evidence type="ECO:0000313" key="4">
    <source>
        <dbReference type="EMBL" id="CAD7285235.1"/>
    </source>
</evidence>
<accession>A0A7R9C395</accession>
<dbReference type="InterPro" id="IPR009003">
    <property type="entry name" value="Peptidase_S1_PA"/>
</dbReference>
<dbReference type="SUPFAM" id="SSF50494">
    <property type="entry name" value="Trypsin-like serine proteases"/>
    <property type="match status" value="1"/>
</dbReference>
<dbReference type="InterPro" id="IPR001254">
    <property type="entry name" value="Trypsin_dom"/>
</dbReference>
<evidence type="ECO:0000256" key="1">
    <source>
        <dbReference type="ARBA" id="ARBA00023157"/>
    </source>
</evidence>
<reference evidence="4" key="1">
    <citation type="submission" date="2020-11" db="EMBL/GenBank/DDBJ databases">
        <authorList>
            <person name="Tran Van P."/>
        </authorList>
    </citation>
    <scope>NUCLEOTIDE SEQUENCE</scope>
</reference>
<dbReference type="PANTHER" id="PTHR24256">
    <property type="entry name" value="TRYPTASE-RELATED"/>
    <property type="match status" value="1"/>
</dbReference>
<dbReference type="AlphaFoldDB" id="A0A7R9C395"/>
<dbReference type="EMBL" id="CAJPEX010012787">
    <property type="protein sequence ID" value="CAG0925387.1"/>
    <property type="molecule type" value="Genomic_DNA"/>
</dbReference>
<dbReference type="InterPro" id="IPR051487">
    <property type="entry name" value="Ser/Thr_Proteases_Immune/Dev"/>
</dbReference>
<gene>
    <name evidence="4" type="ORF">NMOB1V02_LOCUS12837</name>
</gene>
<keyword evidence="5" id="KW-1185">Reference proteome</keyword>
<dbReference type="OrthoDB" id="5565075at2759"/>
<dbReference type="Proteomes" id="UP000678499">
    <property type="component" value="Unassembled WGS sequence"/>
</dbReference>
<dbReference type="GO" id="GO:0006508">
    <property type="term" value="P:proteolysis"/>
    <property type="evidence" value="ECO:0007669"/>
    <property type="project" value="InterPro"/>
</dbReference>
<keyword evidence="1" id="KW-1015">Disulfide bond</keyword>
<evidence type="ECO:0000313" key="5">
    <source>
        <dbReference type="Proteomes" id="UP000678499"/>
    </source>
</evidence>
<evidence type="ECO:0000256" key="2">
    <source>
        <dbReference type="ARBA" id="ARBA00024195"/>
    </source>
</evidence>
<feature type="non-terminal residue" evidence="4">
    <location>
        <position position="166"/>
    </location>
</feature>
<name>A0A7R9C395_9CRUS</name>
<proteinExistence type="inferred from homology"/>